<keyword evidence="2" id="KW-1185">Reference proteome</keyword>
<name>A0A5E4Q6X7_9NEOP</name>
<dbReference type="AlphaFoldDB" id="A0A5E4Q6X7"/>
<dbReference type="Proteomes" id="UP000324832">
    <property type="component" value="Unassembled WGS sequence"/>
</dbReference>
<gene>
    <name evidence="1" type="ORF">LSINAPIS_LOCUS5657</name>
</gene>
<protein>
    <submittedName>
        <fullName evidence="1">Uncharacterized protein</fullName>
    </submittedName>
</protein>
<sequence>MLIKQAKDVTAPTGPLPWRGEFLFIVLPSKVHTDLTLAPSAHSSSNSSPGLNLVLKVDEVTSTYASPSFLSSTVGVTALAALQVQTLSPFWTCFRVLPSKVHTDLTLAPSARSSSNSSPGLNFISVVLKVDEVTSTYASPSFLSSTVGVTALAALRVIRPSPIVFMNSSKFFEEGSMKIPIVDSVAKKMKRLATFLGNAGNSTLTLKRASVNRVSLKAAPKNINNDDILIQTYTSIFYLLNMYICLTNN</sequence>
<dbReference type="EMBL" id="FZQP02001670">
    <property type="protein sequence ID" value="VVC93480.1"/>
    <property type="molecule type" value="Genomic_DNA"/>
</dbReference>
<reference evidence="1 2" key="1">
    <citation type="submission" date="2017-07" db="EMBL/GenBank/DDBJ databases">
        <authorList>
            <person name="Talla V."/>
            <person name="Backstrom N."/>
        </authorList>
    </citation>
    <scope>NUCLEOTIDE SEQUENCE [LARGE SCALE GENOMIC DNA]</scope>
</reference>
<evidence type="ECO:0000313" key="2">
    <source>
        <dbReference type="Proteomes" id="UP000324832"/>
    </source>
</evidence>
<evidence type="ECO:0000313" key="1">
    <source>
        <dbReference type="EMBL" id="VVC93480.1"/>
    </source>
</evidence>
<organism evidence="1 2">
    <name type="scientific">Leptidea sinapis</name>
    <dbReference type="NCBI Taxonomy" id="189913"/>
    <lineage>
        <taxon>Eukaryota</taxon>
        <taxon>Metazoa</taxon>
        <taxon>Ecdysozoa</taxon>
        <taxon>Arthropoda</taxon>
        <taxon>Hexapoda</taxon>
        <taxon>Insecta</taxon>
        <taxon>Pterygota</taxon>
        <taxon>Neoptera</taxon>
        <taxon>Endopterygota</taxon>
        <taxon>Lepidoptera</taxon>
        <taxon>Glossata</taxon>
        <taxon>Ditrysia</taxon>
        <taxon>Papilionoidea</taxon>
        <taxon>Pieridae</taxon>
        <taxon>Dismorphiinae</taxon>
        <taxon>Leptidea</taxon>
    </lineage>
</organism>
<proteinExistence type="predicted"/>
<accession>A0A5E4Q6X7</accession>